<dbReference type="PANTHER" id="PTHR33376">
    <property type="match status" value="1"/>
</dbReference>
<dbReference type="InterPro" id="IPR038404">
    <property type="entry name" value="TRAP_DctP_sf"/>
</dbReference>
<keyword evidence="3" id="KW-1185">Reference proteome</keyword>
<protein>
    <submittedName>
        <fullName evidence="2">TRAP-type C4-dicarboxylate transport system, substrate-binding protein</fullName>
    </submittedName>
</protein>
<dbReference type="AlphaFoldDB" id="A0A1G9JWB6"/>
<dbReference type="STRING" id="119000.SAMN05661010_01640"/>
<evidence type="ECO:0000313" key="2">
    <source>
        <dbReference type="EMBL" id="SDL41475.1"/>
    </source>
</evidence>
<dbReference type="EMBL" id="FNGI01000003">
    <property type="protein sequence ID" value="SDL41475.1"/>
    <property type="molecule type" value="Genomic_DNA"/>
</dbReference>
<dbReference type="Proteomes" id="UP000198654">
    <property type="component" value="Unassembled WGS sequence"/>
</dbReference>
<evidence type="ECO:0000313" key="3">
    <source>
        <dbReference type="Proteomes" id="UP000198654"/>
    </source>
</evidence>
<proteinExistence type="predicted"/>
<reference evidence="2 3" key="1">
    <citation type="submission" date="2016-10" db="EMBL/GenBank/DDBJ databases">
        <authorList>
            <person name="de Groot N.N."/>
        </authorList>
    </citation>
    <scope>NUCLEOTIDE SEQUENCE [LARGE SCALE GENOMIC DNA]</scope>
    <source>
        <strain evidence="2 3">DSM 14789</strain>
    </source>
</reference>
<dbReference type="GO" id="GO:0030246">
    <property type="term" value="F:carbohydrate binding"/>
    <property type="evidence" value="ECO:0007669"/>
    <property type="project" value="TreeGrafter"/>
</dbReference>
<dbReference type="Gene3D" id="3.40.190.170">
    <property type="entry name" value="Bacterial extracellular solute-binding protein, family 7"/>
    <property type="match status" value="1"/>
</dbReference>
<gene>
    <name evidence="2" type="ORF">SAMN05661010_01640</name>
</gene>
<sequence>MGEELEERSDGKFSVSIFPAGQLGSEAQMMQQLQTGALDMAFLTAAELTNRITDFGALFAPYLVTNVEQAGELLSGPTAQSLLNRLPRETGTVGLGYGIAAMRLMLTAFPVDNVDSLNGRKIRVTPFAPVQDFYQVLGAAPTPMPLPAVYDALANGQVDGIDADLELVWKLKLYERGETLLYSRHMMFPVVGLISGRLWAQLSEEDRALIAEVAKKHLNRLFDQYTEIEARMLAKIQKTEINVIEAGPEFFEGKLKQWEDIWLKKSSVLADLRREADKLE</sequence>
<keyword evidence="1" id="KW-0732">Signal</keyword>
<dbReference type="GO" id="GO:0055085">
    <property type="term" value="P:transmembrane transport"/>
    <property type="evidence" value="ECO:0007669"/>
    <property type="project" value="InterPro"/>
</dbReference>
<dbReference type="Pfam" id="PF03480">
    <property type="entry name" value="DctP"/>
    <property type="match status" value="1"/>
</dbReference>
<dbReference type="PANTHER" id="PTHR33376:SF2">
    <property type="entry name" value="DICARBOXYLATE-BINDING PERIPLASMIC PROTEIN"/>
    <property type="match status" value="1"/>
</dbReference>
<dbReference type="CDD" id="cd13603">
    <property type="entry name" value="PBP2_TRAP_Siap_TeaA_like"/>
    <property type="match status" value="1"/>
</dbReference>
<dbReference type="NCBIfam" id="NF037995">
    <property type="entry name" value="TRAP_S1"/>
    <property type="match status" value="1"/>
</dbReference>
<dbReference type="InterPro" id="IPR018389">
    <property type="entry name" value="DctP_fam"/>
</dbReference>
<organism evidence="2 3">
    <name type="scientific">Modicisalibacter muralis</name>
    <dbReference type="NCBI Taxonomy" id="119000"/>
    <lineage>
        <taxon>Bacteria</taxon>
        <taxon>Pseudomonadati</taxon>
        <taxon>Pseudomonadota</taxon>
        <taxon>Gammaproteobacteria</taxon>
        <taxon>Oceanospirillales</taxon>
        <taxon>Halomonadaceae</taxon>
        <taxon>Modicisalibacter</taxon>
    </lineage>
</organism>
<accession>A0A1G9JWB6</accession>
<evidence type="ECO:0000256" key="1">
    <source>
        <dbReference type="ARBA" id="ARBA00022729"/>
    </source>
</evidence>
<name>A0A1G9JWB6_9GAMM</name>